<evidence type="ECO:0000313" key="2">
    <source>
        <dbReference type="EMBL" id="MPC67108.1"/>
    </source>
</evidence>
<feature type="region of interest" description="Disordered" evidence="1">
    <location>
        <begin position="41"/>
        <end position="79"/>
    </location>
</feature>
<proteinExistence type="predicted"/>
<gene>
    <name evidence="2" type="ORF">E2C01_061272</name>
</gene>
<evidence type="ECO:0000313" key="3">
    <source>
        <dbReference type="Proteomes" id="UP000324222"/>
    </source>
</evidence>
<sequence length="113" mass="11786">MVFLHEIPGGKGGLLATRAWAARAVVAGGGQWMRRLATMSAPKVRGSGDHQGPDTAFWLSGEAPASQGCAPWSPEAAGKTRWPQQVEFQQRSARGGGQVARRGPALATLLAAP</sequence>
<accession>A0A5B7HDY2</accession>
<organism evidence="2 3">
    <name type="scientific">Portunus trituberculatus</name>
    <name type="common">Swimming crab</name>
    <name type="synonym">Neptunus trituberculatus</name>
    <dbReference type="NCBI Taxonomy" id="210409"/>
    <lineage>
        <taxon>Eukaryota</taxon>
        <taxon>Metazoa</taxon>
        <taxon>Ecdysozoa</taxon>
        <taxon>Arthropoda</taxon>
        <taxon>Crustacea</taxon>
        <taxon>Multicrustacea</taxon>
        <taxon>Malacostraca</taxon>
        <taxon>Eumalacostraca</taxon>
        <taxon>Eucarida</taxon>
        <taxon>Decapoda</taxon>
        <taxon>Pleocyemata</taxon>
        <taxon>Brachyura</taxon>
        <taxon>Eubrachyura</taxon>
        <taxon>Portunoidea</taxon>
        <taxon>Portunidae</taxon>
        <taxon>Portuninae</taxon>
        <taxon>Portunus</taxon>
    </lineage>
</organism>
<keyword evidence="3" id="KW-1185">Reference proteome</keyword>
<comment type="caution">
    <text evidence="2">The sequence shown here is derived from an EMBL/GenBank/DDBJ whole genome shotgun (WGS) entry which is preliminary data.</text>
</comment>
<dbReference type="EMBL" id="VSRR010025779">
    <property type="protein sequence ID" value="MPC67108.1"/>
    <property type="molecule type" value="Genomic_DNA"/>
</dbReference>
<reference evidence="2 3" key="1">
    <citation type="submission" date="2019-05" db="EMBL/GenBank/DDBJ databases">
        <title>Another draft genome of Portunus trituberculatus and its Hox gene families provides insights of decapod evolution.</title>
        <authorList>
            <person name="Jeong J.-H."/>
            <person name="Song I."/>
            <person name="Kim S."/>
            <person name="Choi T."/>
            <person name="Kim D."/>
            <person name="Ryu S."/>
            <person name="Kim W."/>
        </authorList>
    </citation>
    <scope>NUCLEOTIDE SEQUENCE [LARGE SCALE GENOMIC DNA]</scope>
    <source>
        <tissue evidence="2">Muscle</tissue>
    </source>
</reference>
<dbReference type="AlphaFoldDB" id="A0A5B7HDY2"/>
<evidence type="ECO:0000256" key="1">
    <source>
        <dbReference type="SAM" id="MobiDB-lite"/>
    </source>
</evidence>
<dbReference type="Proteomes" id="UP000324222">
    <property type="component" value="Unassembled WGS sequence"/>
</dbReference>
<protein>
    <submittedName>
        <fullName evidence="2">Uncharacterized protein</fullName>
    </submittedName>
</protein>
<name>A0A5B7HDY2_PORTR</name>